<protein>
    <submittedName>
        <fullName evidence="9">TonB-dependent receptor</fullName>
    </submittedName>
</protein>
<evidence type="ECO:0000256" key="1">
    <source>
        <dbReference type="ARBA" id="ARBA00004571"/>
    </source>
</evidence>
<dbReference type="Pfam" id="PF07715">
    <property type="entry name" value="Plug"/>
    <property type="match status" value="1"/>
</dbReference>
<dbReference type="NCBIfam" id="TIGR04057">
    <property type="entry name" value="SusC_RagA_signa"/>
    <property type="match status" value="1"/>
</dbReference>
<keyword evidence="9" id="KW-0675">Receptor</keyword>
<dbReference type="Gene3D" id="2.40.170.20">
    <property type="entry name" value="TonB-dependent receptor, beta-barrel domain"/>
    <property type="match status" value="1"/>
</dbReference>
<comment type="subcellular location">
    <subcellularLocation>
        <location evidence="1 7">Cell outer membrane</location>
        <topology evidence="1 7">Multi-pass membrane protein</topology>
    </subcellularLocation>
</comment>
<dbReference type="InterPro" id="IPR008969">
    <property type="entry name" value="CarboxyPept-like_regulatory"/>
</dbReference>
<dbReference type="InterPro" id="IPR012910">
    <property type="entry name" value="Plug_dom"/>
</dbReference>
<proteinExistence type="inferred from homology"/>
<dbReference type="AlphaFoldDB" id="A0A3E1NGG7"/>
<evidence type="ECO:0000256" key="4">
    <source>
        <dbReference type="ARBA" id="ARBA00022692"/>
    </source>
</evidence>
<accession>A0A3E1NGG7</accession>
<dbReference type="NCBIfam" id="TIGR04056">
    <property type="entry name" value="OMP_RagA_SusC"/>
    <property type="match status" value="1"/>
</dbReference>
<evidence type="ECO:0000256" key="7">
    <source>
        <dbReference type="PROSITE-ProRule" id="PRU01360"/>
    </source>
</evidence>
<organism evidence="9 10">
    <name type="scientific">Deminuibacter soli</name>
    <dbReference type="NCBI Taxonomy" id="2291815"/>
    <lineage>
        <taxon>Bacteria</taxon>
        <taxon>Pseudomonadati</taxon>
        <taxon>Bacteroidota</taxon>
        <taxon>Chitinophagia</taxon>
        <taxon>Chitinophagales</taxon>
        <taxon>Chitinophagaceae</taxon>
        <taxon>Deminuibacter</taxon>
    </lineage>
</organism>
<dbReference type="Proteomes" id="UP000261284">
    <property type="component" value="Unassembled WGS sequence"/>
</dbReference>
<evidence type="ECO:0000313" key="9">
    <source>
        <dbReference type="EMBL" id="RFM26972.1"/>
    </source>
</evidence>
<feature type="domain" description="TonB-dependent receptor plug" evidence="8">
    <location>
        <begin position="97"/>
        <end position="205"/>
    </location>
</feature>
<gene>
    <name evidence="9" type="ORF">DXN05_18065</name>
</gene>
<dbReference type="InterPro" id="IPR023996">
    <property type="entry name" value="TonB-dep_OMP_SusC/RagA"/>
</dbReference>
<dbReference type="SUPFAM" id="SSF49464">
    <property type="entry name" value="Carboxypeptidase regulatory domain-like"/>
    <property type="match status" value="1"/>
</dbReference>
<dbReference type="SUPFAM" id="SSF56935">
    <property type="entry name" value="Porins"/>
    <property type="match status" value="1"/>
</dbReference>
<dbReference type="InterPro" id="IPR036942">
    <property type="entry name" value="Beta-barrel_TonB_sf"/>
</dbReference>
<keyword evidence="2 7" id="KW-0813">Transport</keyword>
<evidence type="ECO:0000259" key="8">
    <source>
        <dbReference type="Pfam" id="PF07715"/>
    </source>
</evidence>
<evidence type="ECO:0000256" key="2">
    <source>
        <dbReference type="ARBA" id="ARBA00022448"/>
    </source>
</evidence>
<keyword evidence="4 7" id="KW-0812">Transmembrane</keyword>
<evidence type="ECO:0000313" key="10">
    <source>
        <dbReference type="Proteomes" id="UP000261284"/>
    </source>
</evidence>
<keyword evidence="6 7" id="KW-0998">Cell outer membrane</keyword>
<evidence type="ECO:0000256" key="5">
    <source>
        <dbReference type="ARBA" id="ARBA00023136"/>
    </source>
</evidence>
<keyword evidence="10" id="KW-1185">Reference proteome</keyword>
<dbReference type="OrthoDB" id="899266at2"/>
<dbReference type="GO" id="GO:0009279">
    <property type="term" value="C:cell outer membrane"/>
    <property type="evidence" value="ECO:0007669"/>
    <property type="project" value="UniProtKB-SubCell"/>
</dbReference>
<comment type="caution">
    <text evidence="9">The sequence shown here is derived from an EMBL/GenBank/DDBJ whole genome shotgun (WGS) entry which is preliminary data.</text>
</comment>
<evidence type="ECO:0000256" key="3">
    <source>
        <dbReference type="ARBA" id="ARBA00022452"/>
    </source>
</evidence>
<dbReference type="InterPro" id="IPR039426">
    <property type="entry name" value="TonB-dep_rcpt-like"/>
</dbReference>
<keyword evidence="3 7" id="KW-1134">Transmembrane beta strand</keyword>
<dbReference type="InterPro" id="IPR023997">
    <property type="entry name" value="TonB-dep_OMP_SusC/RagA_CS"/>
</dbReference>
<dbReference type="InterPro" id="IPR037066">
    <property type="entry name" value="Plug_dom_sf"/>
</dbReference>
<dbReference type="EMBL" id="QTJU01000007">
    <property type="protein sequence ID" value="RFM26972.1"/>
    <property type="molecule type" value="Genomic_DNA"/>
</dbReference>
<evidence type="ECO:0000256" key="6">
    <source>
        <dbReference type="ARBA" id="ARBA00023237"/>
    </source>
</evidence>
<sequence length="1001" mass="109556">MMAQTSALITGRVAVTSGAPVPGATIVNKRGGTSTAAGTDGKFSIAGKTGDPLEISAVGFAPLKTVAKLGEPMTIIMEAAESKLQDVVVVGYGTQKKVDLSGAVTTVKVGNLVNRPVNSLTKTLQGQAPGVTVISRPGDVGNDQDNINIRGRGNLGSSAPLYVLDGIPIGADDFSRINPSDVESMSILKDAAAAAIYGSRAAFGVILVTTKKGREGKMQVDYNAYYGSQSPTVLPDVLGSADYATLRNEAATNAGKDPVFTPAEIQKFRDGSDPDNYPNTDWYSLAYRKHAPIWSNEISVMGGGKTRYYMNANVMHQESLIPGKDLTRYSLRSNTETQVSEIFKVGTNISYIRDGFDFNGADFGATTLARMIPTVVNKQSDGSWGTMNGGKVDATYGAINPLRTLQEGGRSSYATNRFITSLNATLKPIKGLSFDGTISYNVYNATTSTFTNEIQPLVNWVTKETIESTHKYPNRLDENWENAGNLLLQGYASYEHQWGKHYAKLMAGSSYEDYKYRNLTAFRKDFINNDLNALNAGSPGVTSADIGNSGSIQERAFNSYFGRFNYNFNERYLVEANVRRDASSQFDPSHRWGTFPSVSAAWRISQERFFKGITWMDELKLRGSWGKLGNVNNVGYYDYYDGMTTGTIGILNNAYASGVYQTRLANPTLTWEVVDMTNLGLDGTLFNHSLNIQVDAFKKITKNILLNMPVPIEWGVPNNTQPQNAAKVSNKGIEVTVSKSGHIGPVSYTVGGNVSRVWNKILDMHGQDNQVTGDYYIYKQGEAIGAFYMYQAQGLFATDADVAKHATQGTATKAGDIKYADLNGDGIIDGNDRKIVGNDVPYFTYGLNLSASYKGFDLNVMGQGVSDVQVYLPMEASWAFFNGGGVKRYNLQRWTKENPDPNAAYPRILVSADNTQNQVNSSFWLFNGDYFRIKTLALGYSLPAKLVKQWHLQRVRFYASSNNPFTIKADKRLKDFDPEMASVRASYPQLKSVSIGLNVTF</sequence>
<comment type="similarity">
    <text evidence="7">Belongs to the TonB-dependent receptor family.</text>
</comment>
<name>A0A3E1NGG7_9BACT</name>
<dbReference type="Gene3D" id="2.170.130.10">
    <property type="entry name" value="TonB-dependent receptor, plug domain"/>
    <property type="match status" value="1"/>
</dbReference>
<keyword evidence="5 7" id="KW-0472">Membrane</keyword>
<dbReference type="PROSITE" id="PS52016">
    <property type="entry name" value="TONB_DEPENDENT_REC_3"/>
    <property type="match status" value="1"/>
</dbReference>
<reference evidence="9 10" key="1">
    <citation type="submission" date="2018-08" db="EMBL/GenBank/DDBJ databases">
        <title>Chitinophagaceae sp. K23C18032701, a novel bacterium isolated from forest soil.</title>
        <authorList>
            <person name="Wang C."/>
        </authorList>
    </citation>
    <scope>NUCLEOTIDE SEQUENCE [LARGE SCALE GENOMIC DNA]</scope>
    <source>
        <strain evidence="9 10">K23C18032701</strain>
    </source>
</reference>